<reference evidence="2 3" key="1">
    <citation type="submission" date="2011-10" db="EMBL/GenBank/DDBJ databases">
        <title>The Genome Sequence of Prevotella histicola F0411.</title>
        <authorList>
            <consortium name="The Broad Institute Genome Sequencing Platform"/>
            <person name="Earl A."/>
            <person name="Ward D."/>
            <person name="Feldgarden M."/>
            <person name="Gevers D."/>
            <person name="Izard J."/>
            <person name="Ganesan A."/>
            <person name="Blanton J.M."/>
            <person name="Baranova O.V."/>
            <person name="Tanner A.C."/>
            <person name="Mathney J.M.J."/>
            <person name="Dewhirst F.E."/>
            <person name="Young S.K."/>
            <person name="Zeng Q."/>
            <person name="Gargeya S."/>
            <person name="Fitzgerald M."/>
            <person name="Haas B."/>
            <person name="Abouelleil A."/>
            <person name="Alvarado L."/>
            <person name="Arachchi H.M."/>
            <person name="Berlin A."/>
            <person name="Brown A."/>
            <person name="Chapman S.B."/>
            <person name="Chen Z."/>
            <person name="Dunbar C."/>
            <person name="Freedman E."/>
            <person name="Gearin G."/>
            <person name="Gellesch M."/>
            <person name="Goldberg J."/>
            <person name="Griggs A."/>
            <person name="Gujja S."/>
            <person name="Heiman D."/>
            <person name="Howarth C."/>
            <person name="Larson L."/>
            <person name="Lui A."/>
            <person name="MacDonald P.J.P."/>
            <person name="Montmayeur A."/>
            <person name="Murphy C."/>
            <person name="Neiman D."/>
            <person name="Pearson M."/>
            <person name="Priest M."/>
            <person name="Roberts A."/>
            <person name="Saif S."/>
            <person name="Shea T."/>
            <person name="Shenoy N."/>
            <person name="Sisk P."/>
            <person name="Stolte C."/>
            <person name="Sykes S."/>
            <person name="Wortman J."/>
            <person name="Nusbaum C."/>
            <person name="Birren B."/>
        </authorList>
    </citation>
    <scope>NUCLEOTIDE SEQUENCE [LARGE SCALE GENOMIC DNA]</scope>
    <source>
        <strain evidence="2 3">F0411</strain>
    </source>
</reference>
<gene>
    <name evidence="2" type="ORF">HMPREF9138_01720</name>
</gene>
<evidence type="ECO:0000313" key="2">
    <source>
        <dbReference type="EMBL" id="EHG15642.1"/>
    </source>
</evidence>
<keyword evidence="1" id="KW-1133">Transmembrane helix</keyword>
<proteinExistence type="predicted"/>
<accession>G6AHZ3</accession>
<dbReference type="AlphaFoldDB" id="G6AHZ3"/>
<evidence type="ECO:0000256" key="1">
    <source>
        <dbReference type="SAM" id="Phobius"/>
    </source>
</evidence>
<sequence length="37" mass="4404">MKKWPFQDQIIDFEMAFSFINNPVLTFLSLVSLTLRL</sequence>
<dbReference type="HOGENOM" id="CLU_3347138_0_0_10"/>
<comment type="caution">
    <text evidence="2">The sequence shown here is derived from an EMBL/GenBank/DDBJ whole genome shotgun (WGS) entry which is preliminary data.</text>
</comment>
<keyword evidence="3" id="KW-1185">Reference proteome</keyword>
<keyword evidence="1" id="KW-0812">Transmembrane</keyword>
<dbReference type="Proteomes" id="UP000004597">
    <property type="component" value="Unassembled WGS sequence"/>
</dbReference>
<dbReference type="EMBL" id="AFXP01000018">
    <property type="protein sequence ID" value="EHG15642.1"/>
    <property type="molecule type" value="Genomic_DNA"/>
</dbReference>
<feature type="transmembrane region" description="Helical" evidence="1">
    <location>
        <begin position="15"/>
        <end position="35"/>
    </location>
</feature>
<keyword evidence="1" id="KW-0472">Membrane</keyword>
<evidence type="ECO:0000313" key="3">
    <source>
        <dbReference type="Proteomes" id="UP000004597"/>
    </source>
</evidence>
<protein>
    <submittedName>
        <fullName evidence="2">Uncharacterized protein</fullName>
    </submittedName>
</protein>
<dbReference type="STRING" id="857291.HMPREF9138_01720"/>
<name>G6AHZ3_9BACT</name>
<organism evidence="2 3">
    <name type="scientific">Prevotella histicola F0411</name>
    <dbReference type="NCBI Taxonomy" id="857291"/>
    <lineage>
        <taxon>Bacteria</taxon>
        <taxon>Pseudomonadati</taxon>
        <taxon>Bacteroidota</taxon>
        <taxon>Bacteroidia</taxon>
        <taxon>Bacteroidales</taxon>
        <taxon>Prevotellaceae</taxon>
        <taxon>Prevotella</taxon>
    </lineage>
</organism>